<feature type="transmembrane region" description="Helical" evidence="6">
    <location>
        <begin position="211"/>
        <end position="236"/>
    </location>
</feature>
<protein>
    <submittedName>
        <fullName evidence="7">Branched-chain amino acid ABC transporter permease</fullName>
    </submittedName>
</protein>
<accession>A0A7C4PNH1</accession>
<dbReference type="PANTHER" id="PTHR30482">
    <property type="entry name" value="HIGH-AFFINITY BRANCHED-CHAIN AMINO ACID TRANSPORT SYSTEM PERMEASE"/>
    <property type="match status" value="1"/>
</dbReference>
<dbReference type="AlphaFoldDB" id="A0A7C4PNH1"/>
<feature type="transmembrane region" description="Helical" evidence="6">
    <location>
        <begin position="124"/>
        <end position="144"/>
    </location>
</feature>
<evidence type="ECO:0000256" key="2">
    <source>
        <dbReference type="ARBA" id="ARBA00022475"/>
    </source>
</evidence>
<comment type="subcellular location">
    <subcellularLocation>
        <location evidence="1">Cell membrane</location>
        <topology evidence="1">Multi-pass membrane protein</topology>
    </subcellularLocation>
</comment>
<evidence type="ECO:0000256" key="4">
    <source>
        <dbReference type="ARBA" id="ARBA00022989"/>
    </source>
</evidence>
<evidence type="ECO:0000313" key="7">
    <source>
        <dbReference type="EMBL" id="HGS22588.1"/>
    </source>
</evidence>
<dbReference type="Pfam" id="PF02653">
    <property type="entry name" value="BPD_transp_2"/>
    <property type="match status" value="1"/>
</dbReference>
<comment type="caution">
    <text evidence="7">The sequence shown here is derived from an EMBL/GenBank/DDBJ whole genome shotgun (WGS) entry which is preliminary data.</text>
</comment>
<sequence>MGYLNAILILGGINIVAGLGVAILTGYTGLFSIGHAGFMALGGYMTAVLCATLKVPFPVALLGGGIFSGLCSFIIGYPAFRTRLRGDYFAIATLGFSEAVRLILNNTYTVIGGAYGFTGLPQITNLPIVLVVVILAIWFAHNFVRSQYGKNCAAISEDEIAAEMMGINLLRTKLTALFISAVYAGVAGGLLGFYMAYLTPSFFTISRSSDLLAAVVFGGVHSLIGPILTSFLLVALPEILRFFAEWRLIIYGALFVVIMVFRPQGLLGYTEMNFQFIKAGWLKIKHWRRKRSGGAV</sequence>
<keyword evidence="5 6" id="KW-0472">Membrane</keyword>
<dbReference type="GO" id="GO:0005886">
    <property type="term" value="C:plasma membrane"/>
    <property type="evidence" value="ECO:0007669"/>
    <property type="project" value="UniProtKB-SubCell"/>
</dbReference>
<dbReference type="EMBL" id="DSYK01000599">
    <property type="protein sequence ID" value="HGS22588.1"/>
    <property type="molecule type" value="Genomic_DNA"/>
</dbReference>
<feature type="transmembrane region" description="Helical" evidence="6">
    <location>
        <begin position="36"/>
        <end position="55"/>
    </location>
</feature>
<evidence type="ECO:0000256" key="6">
    <source>
        <dbReference type="SAM" id="Phobius"/>
    </source>
</evidence>
<keyword evidence="3 6" id="KW-0812">Transmembrane</keyword>
<dbReference type="InterPro" id="IPR001851">
    <property type="entry name" value="ABC_transp_permease"/>
</dbReference>
<evidence type="ECO:0000256" key="5">
    <source>
        <dbReference type="ARBA" id="ARBA00023136"/>
    </source>
</evidence>
<name>A0A7C4PNH1_9CHLR</name>
<feature type="transmembrane region" description="Helical" evidence="6">
    <location>
        <begin position="6"/>
        <end position="24"/>
    </location>
</feature>
<evidence type="ECO:0000256" key="3">
    <source>
        <dbReference type="ARBA" id="ARBA00022692"/>
    </source>
</evidence>
<dbReference type="CDD" id="cd06581">
    <property type="entry name" value="TM_PBP1_LivM_like"/>
    <property type="match status" value="1"/>
</dbReference>
<proteinExistence type="predicted"/>
<dbReference type="InterPro" id="IPR043428">
    <property type="entry name" value="LivM-like"/>
</dbReference>
<keyword evidence="2" id="KW-1003">Cell membrane</keyword>
<gene>
    <name evidence="7" type="ORF">ENT37_12085</name>
</gene>
<evidence type="ECO:0000256" key="1">
    <source>
        <dbReference type="ARBA" id="ARBA00004651"/>
    </source>
</evidence>
<organism evidence="7">
    <name type="scientific">Anaerolinea thermolimosa</name>
    <dbReference type="NCBI Taxonomy" id="229919"/>
    <lineage>
        <taxon>Bacteria</taxon>
        <taxon>Bacillati</taxon>
        <taxon>Chloroflexota</taxon>
        <taxon>Anaerolineae</taxon>
        <taxon>Anaerolineales</taxon>
        <taxon>Anaerolineaceae</taxon>
        <taxon>Anaerolinea</taxon>
    </lineage>
</organism>
<dbReference type="PANTHER" id="PTHR30482:SF10">
    <property type="entry name" value="HIGH-AFFINITY BRANCHED-CHAIN AMINO ACID TRANSPORT PROTEIN BRAE"/>
    <property type="match status" value="1"/>
</dbReference>
<feature type="transmembrane region" description="Helical" evidence="6">
    <location>
        <begin position="174"/>
        <end position="199"/>
    </location>
</feature>
<reference evidence="7" key="1">
    <citation type="journal article" date="2020" name="mSystems">
        <title>Genome- and Community-Level Interaction Insights into Carbon Utilization and Element Cycling Functions of Hydrothermarchaeota in Hydrothermal Sediment.</title>
        <authorList>
            <person name="Zhou Z."/>
            <person name="Liu Y."/>
            <person name="Xu W."/>
            <person name="Pan J."/>
            <person name="Luo Z.H."/>
            <person name="Li M."/>
        </authorList>
    </citation>
    <scope>NUCLEOTIDE SEQUENCE [LARGE SCALE GENOMIC DNA]</scope>
    <source>
        <strain evidence="7">SpSt-573</strain>
    </source>
</reference>
<feature type="transmembrane region" description="Helical" evidence="6">
    <location>
        <begin position="61"/>
        <end position="80"/>
    </location>
</feature>
<dbReference type="GO" id="GO:0015658">
    <property type="term" value="F:branched-chain amino acid transmembrane transporter activity"/>
    <property type="evidence" value="ECO:0007669"/>
    <property type="project" value="InterPro"/>
</dbReference>
<feature type="transmembrane region" description="Helical" evidence="6">
    <location>
        <begin position="248"/>
        <end position="266"/>
    </location>
</feature>
<keyword evidence="4 6" id="KW-1133">Transmembrane helix</keyword>